<gene>
    <name evidence="1" type="ORF">PPENT_87.1.T1860014</name>
</gene>
<keyword evidence="2" id="KW-1185">Reference proteome</keyword>
<evidence type="ECO:0000313" key="1">
    <source>
        <dbReference type="EMBL" id="CAD8213796.1"/>
    </source>
</evidence>
<dbReference type="AlphaFoldDB" id="A0A8S1YH05"/>
<sequence length="69" mass="8546">MNQEFNEKSVYNVFIYHKMNNQLIINEIYQRFNYLNKRDFQTESIIFLKSKQELKTKIIILKVKMVRID</sequence>
<accession>A0A8S1YH05</accession>
<proteinExistence type="predicted"/>
<name>A0A8S1YH05_9CILI</name>
<reference evidence="1" key="1">
    <citation type="submission" date="2021-01" db="EMBL/GenBank/DDBJ databases">
        <authorList>
            <consortium name="Genoscope - CEA"/>
            <person name="William W."/>
        </authorList>
    </citation>
    <scope>NUCLEOTIDE SEQUENCE</scope>
</reference>
<evidence type="ECO:0000313" key="2">
    <source>
        <dbReference type="Proteomes" id="UP000689195"/>
    </source>
</evidence>
<dbReference type="EMBL" id="CAJJDO010000186">
    <property type="protein sequence ID" value="CAD8213796.1"/>
    <property type="molecule type" value="Genomic_DNA"/>
</dbReference>
<comment type="caution">
    <text evidence="1">The sequence shown here is derived from an EMBL/GenBank/DDBJ whole genome shotgun (WGS) entry which is preliminary data.</text>
</comment>
<dbReference type="Proteomes" id="UP000689195">
    <property type="component" value="Unassembled WGS sequence"/>
</dbReference>
<protein>
    <submittedName>
        <fullName evidence="1">Uncharacterized protein</fullName>
    </submittedName>
</protein>
<organism evidence="1 2">
    <name type="scientific">Paramecium pentaurelia</name>
    <dbReference type="NCBI Taxonomy" id="43138"/>
    <lineage>
        <taxon>Eukaryota</taxon>
        <taxon>Sar</taxon>
        <taxon>Alveolata</taxon>
        <taxon>Ciliophora</taxon>
        <taxon>Intramacronucleata</taxon>
        <taxon>Oligohymenophorea</taxon>
        <taxon>Peniculida</taxon>
        <taxon>Parameciidae</taxon>
        <taxon>Paramecium</taxon>
    </lineage>
</organism>